<evidence type="ECO:0000256" key="3">
    <source>
        <dbReference type="SAM" id="Phobius"/>
    </source>
</evidence>
<proteinExistence type="predicted"/>
<gene>
    <name evidence="4" type="ORF">BST13_31185</name>
</gene>
<dbReference type="Gene3D" id="3.40.50.1820">
    <property type="entry name" value="alpha/beta hydrolase"/>
    <property type="match status" value="1"/>
</dbReference>
<name>A0A1X0AAD9_9MYCO</name>
<evidence type="ECO:0000256" key="2">
    <source>
        <dbReference type="ARBA" id="ARBA00022525"/>
    </source>
</evidence>
<evidence type="ECO:0000313" key="4">
    <source>
        <dbReference type="EMBL" id="ORA27003.1"/>
    </source>
</evidence>
<dbReference type="RefSeq" id="WP_083169034.1">
    <property type="nucleotide sequence ID" value="NZ_MVHF01000047.1"/>
</dbReference>
<feature type="transmembrane region" description="Helical" evidence="3">
    <location>
        <begin position="47"/>
        <end position="69"/>
    </location>
</feature>
<accession>A0A1X0AAD9</accession>
<dbReference type="InterPro" id="IPR050583">
    <property type="entry name" value="Mycobacterial_A85_antigen"/>
</dbReference>
<dbReference type="Pfam" id="PF00756">
    <property type="entry name" value="Esterase"/>
    <property type="match status" value="1"/>
</dbReference>
<keyword evidence="3" id="KW-0472">Membrane</keyword>
<dbReference type="STRING" id="1927124.BST13_31185"/>
<sequence length="442" mass="46536">MGAGTESTTAVEVLDWSLLSGPIPPVLGVLAAGSGGWLLWRVRRPAPLRVLTLCVVSSAAATVVLVYLARRVLRLFPDQLTPPVYAWIATAVLAVAVAAVGVSRDRRVLPSIAAATAVVLVTACCANQINRFYEAYPAVRDTLGIDNRHQVPFAEIPPPAPVHHSLRPIEKYWQPRVPAPARGQLTSTVIPAPASGFATRPAEIYLPPAYFADPRPVLPVLVLIPGQPGGPRDWVTAGRLPALMDDFAARHRGLAPVVVVADATGSHFANPLCLDSKLGKSATYLGVDLPAWVKTHLNVDSDPSAWAIGGFSYGGTCALQLATNYPQVYPTFLDISGDAEPSLGDLQTTIDAAFGGDAAALARVDPLDLLRTRTFAGSAGAIVAGSSDDDAKTTAHIVLQATRAGGMDTHYTEVSGRHDWGAARSALTKELPWVATRTGLIG</sequence>
<reference evidence="4 5" key="1">
    <citation type="submission" date="2017-02" db="EMBL/GenBank/DDBJ databases">
        <title>The new phylogeny of genus Mycobacterium.</title>
        <authorList>
            <person name="Tortoli E."/>
            <person name="Trovato A."/>
            <person name="Cirillo D.M."/>
        </authorList>
    </citation>
    <scope>NUCLEOTIDE SEQUENCE [LARGE SCALE GENOMIC DNA]</scope>
    <source>
        <strain evidence="4 5">RW6</strain>
    </source>
</reference>
<comment type="caution">
    <text evidence="4">The sequence shown here is derived from an EMBL/GenBank/DDBJ whole genome shotgun (WGS) entry which is preliminary data.</text>
</comment>
<keyword evidence="5" id="KW-1185">Reference proteome</keyword>
<organism evidence="4 5">
    <name type="scientific">Mycobacterium aquaticum</name>
    <dbReference type="NCBI Taxonomy" id="1927124"/>
    <lineage>
        <taxon>Bacteria</taxon>
        <taxon>Bacillati</taxon>
        <taxon>Actinomycetota</taxon>
        <taxon>Actinomycetes</taxon>
        <taxon>Mycobacteriales</taxon>
        <taxon>Mycobacteriaceae</taxon>
        <taxon>Mycobacterium</taxon>
    </lineage>
</organism>
<dbReference type="GO" id="GO:0016747">
    <property type="term" value="F:acyltransferase activity, transferring groups other than amino-acyl groups"/>
    <property type="evidence" value="ECO:0007669"/>
    <property type="project" value="TreeGrafter"/>
</dbReference>
<feature type="transmembrane region" description="Helical" evidence="3">
    <location>
        <begin position="109"/>
        <end position="129"/>
    </location>
</feature>
<evidence type="ECO:0008006" key="6">
    <source>
        <dbReference type="Google" id="ProtNLM"/>
    </source>
</evidence>
<keyword evidence="2" id="KW-0964">Secreted</keyword>
<comment type="subcellular location">
    <subcellularLocation>
        <location evidence="1">Secreted</location>
    </subcellularLocation>
</comment>
<protein>
    <recommendedName>
        <fullName evidence="6">Esterase</fullName>
    </recommendedName>
</protein>
<dbReference type="InterPro" id="IPR029058">
    <property type="entry name" value="AB_hydrolase_fold"/>
</dbReference>
<dbReference type="GO" id="GO:0005576">
    <property type="term" value="C:extracellular region"/>
    <property type="evidence" value="ECO:0007669"/>
    <property type="project" value="UniProtKB-SubCell"/>
</dbReference>
<dbReference type="PANTHER" id="PTHR48098:SF1">
    <property type="entry name" value="DIACYLGLYCEROL ACYLTRANSFERASE_MYCOLYLTRANSFERASE AG85A"/>
    <property type="match status" value="1"/>
</dbReference>
<evidence type="ECO:0000256" key="1">
    <source>
        <dbReference type="ARBA" id="ARBA00004613"/>
    </source>
</evidence>
<dbReference type="EMBL" id="MVHF01000047">
    <property type="protein sequence ID" value="ORA27003.1"/>
    <property type="molecule type" value="Genomic_DNA"/>
</dbReference>
<dbReference type="OrthoDB" id="3723842at2"/>
<dbReference type="Proteomes" id="UP000192448">
    <property type="component" value="Unassembled WGS sequence"/>
</dbReference>
<keyword evidence="3" id="KW-0812">Transmembrane</keyword>
<evidence type="ECO:0000313" key="5">
    <source>
        <dbReference type="Proteomes" id="UP000192448"/>
    </source>
</evidence>
<feature type="transmembrane region" description="Helical" evidence="3">
    <location>
        <begin position="84"/>
        <end position="102"/>
    </location>
</feature>
<dbReference type="PANTHER" id="PTHR48098">
    <property type="entry name" value="ENTEROCHELIN ESTERASE-RELATED"/>
    <property type="match status" value="1"/>
</dbReference>
<keyword evidence="3" id="KW-1133">Transmembrane helix</keyword>
<dbReference type="InterPro" id="IPR000801">
    <property type="entry name" value="Esterase-like"/>
</dbReference>
<dbReference type="SUPFAM" id="SSF53474">
    <property type="entry name" value="alpha/beta-Hydrolases"/>
    <property type="match status" value="1"/>
</dbReference>
<dbReference type="AlphaFoldDB" id="A0A1X0AAD9"/>
<feature type="transmembrane region" description="Helical" evidence="3">
    <location>
        <begin position="23"/>
        <end position="40"/>
    </location>
</feature>